<dbReference type="Proteomes" id="UP000553632">
    <property type="component" value="Unassembled WGS sequence"/>
</dbReference>
<proteinExistence type="predicted"/>
<evidence type="ECO:0000313" key="2">
    <source>
        <dbReference type="EMBL" id="KAF4753161.1"/>
    </source>
</evidence>
<dbReference type="EMBL" id="JABANM010023540">
    <property type="protein sequence ID" value="KAF4717708.1"/>
    <property type="molecule type" value="Genomic_DNA"/>
</dbReference>
<accession>A0A7J6RAH1</accession>
<evidence type="ECO:0000313" key="4">
    <source>
        <dbReference type="Proteomes" id="UP000574390"/>
    </source>
</evidence>
<dbReference type="AlphaFoldDB" id="A0A7J6RAH1"/>
<sequence length="178" mass="19243">LLRGKMTALATTVRKLGLPSFRSVITDELLRDRPDGKKALADLKGVCGTVKWGMIEEFGSFYGACDTYADSAEAAVNTAVSKGWRFHRYGGIRHITRPDPNMKEGGEKESAEKKSPIRYNLNAHVRAVRLGGNGILTGAARVLSLIARASVESSLCHLSTSAWVQNDLYFSVVGGCLA</sequence>
<name>A0A7J6RAH1_PEROL</name>
<protein>
    <submittedName>
        <fullName evidence="1">Uncharacterized protein</fullName>
    </submittedName>
</protein>
<reference evidence="3 4" key="1">
    <citation type="submission" date="2020-04" db="EMBL/GenBank/DDBJ databases">
        <title>Perkinsus olseni comparative genomics.</title>
        <authorList>
            <person name="Bogema D.R."/>
        </authorList>
    </citation>
    <scope>NUCLEOTIDE SEQUENCE [LARGE SCALE GENOMIC DNA]</scope>
    <source>
        <strain evidence="1">ATCC PRA-205</strain>
        <strain evidence="2 3">ATCC PRA-207</strain>
    </source>
</reference>
<comment type="caution">
    <text evidence="1">The sequence shown here is derived from an EMBL/GenBank/DDBJ whole genome shotgun (WGS) entry which is preliminary data.</text>
</comment>
<keyword evidence="3" id="KW-1185">Reference proteome</keyword>
<feature type="non-terminal residue" evidence="1">
    <location>
        <position position="1"/>
    </location>
</feature>
<dbReference type="Proteomes" id="UP000574390">
    <property type="component" value="Unassembled WGS sequence"/>
</dbReference>
<dbReference type="EMBL" id="JABANO010005635">
    <property type="protein sequence ID" value="KAF4753161.1"/>
    <property type="molecule type" value="Genomic_DNA"/>
</dbReference>
<evidence type="ECO:0000313" key="3">
    <source>
        <dbReference type="Proteomes" id="UP000553632"/>
    </source>
</evidence>
<gene>
    <name evidence="1" type="ORF">FOZ62_013093</name>
    <name evidence="2" type="ORF">FOZ63_014451</name>
</gene>
<organism evidence="1 4">
    <name type="scientific">Perkinsus olseni</name>
    <name type="common">Perkinsus atlanticus</name>
    <dbReference type="NCBI Taxonomy" id="32597"/>
    <lineage>
        <taxon>Eukaryota</taxon>
        <taxon>Sar</taxon>
        <taxon>Alveolata</taxon>
        <taxon>Perkinsozoa</taxon>
        <taxon>Perkinsea</taxon>
        <taxon>Perkinsida</taxon>
        <taxon>Perkinsidae</taxon>
        <taxon>Perkinsus</taxon>
    </lineage>
</organism>
<evidence type="ECO:0000313" key="1">
    <source>
        <dbReference type="EMBL" id="KAF4717708.1"/>
    </source>
</evidence>